<proteinExistence type="predicted"/>
<dbReference type="EMBL" id="JXIQ01000095">
    <property type="protein sequence ID" value="KIY21750.1"/>
    <property type="molecule type" value="Genomic_DNA"/>
</dbReference>
<evidence type="ECO:0000313" key="3">
    <source>
        <dbReference type="EMBL" id="KIY21750.1"/>
    </source>
</evidence>
<dbReference type="Gene3D" id="3.40.50.720">
    <property type="entry name" value="NAD(P)-binding Rossmann-like Domain"/>
    <property type="match status" value="1"/>
</dbReference>
<dbReference type="InterPro" id="IPR011669">
    <property type="entry name" value="DgcN-like"/>
</dbReference>
<dbReference type="PATRIC" id="fig|285983.3.peg.1053"/>
<dbReference type="AlphaFoldDB" id="A0A0D6Z8U5"/>
<dbReference type="InterPro" id="IPR035086">
    <property type="entry name" value="DgcN-like_C"/>
</dbReference>
<accession>A0A0D6Z8U5</accession>
<evidence type="ECO:0000259" key="1">
    <source>
        <dbReference type="Pfam" id="PF07755"/>
    </source>
</evidence>
<gene>
    <name evidence="3" type="ORF">UB32_11905</name>
</gene>
<keyword evidence="4" id="KW-1185">Reference proteome</keyword>
<sequence>MKKTAIIYCEGNFGSMDGKTANGLIRNSKKYLIVGVIDSTKANLDSGEFLEGEKNNIPIYASLENVMETVTPLPEQFIYGIAPANAVLKEEERKIFLKAMENGMDIINPLQEFLTEDEEFAKHARQYGVAIHDIRKPLPNKDLHIFSGRILDMPTPIIAILGTDSAVGKRTTCVILEAALEAKGYHVSFVATGQTGIIQGAKYGVAVDAMPLQFMIGELENEIMKAYENDRPDLIIVEGQGALSHPGYVSSCGILRGSRPDAVIVQHPPKRQQLGDFDFMKMPTLESEIDLIERFSDTKVIAVTLNHENMTDSEVDKVIDNYEEQLNIPATDVLLHGCDKLITSILETFPALEKRTNQLEEVHIN</sequence>
<feature type="domain" description="D-glutamate N-acetyltransferase-like C-terminal" evidence="1">
    <location>
        <begin position="145"/>
        <end position="341"/>
    </location>
</feature>
<comment type="caution">
    <text evidence="3">The sequence shown here is derived from an EMBL/GenBank/DDBJ whole genome shotgun (WGS) entry which is preliminary data.</text>
</comment>
<organism evidence="3 4">
    <name type="scientific">Mesobacillus subterraneus</name>
    <dbReference type="NCBI Taxonomy" id="285983"/>
    <lineage>
        <taxon>Bacteria</taxon>
        <taxon>Bacillati</taxon>
        <taxon>Bacillota</taxon>
        <taxon>Bacilli</taxon>
        <taxon>Bacillales</taxon>
        <taxon>Bacillaceae</taxon>
        <taxon>Mesobacillus</taxon>
    </lineage>
</organism>
<dbReference type="PIRSF" id="PIRSF026760">
    <property type="entry name" value="UCP026760"/>
    <property type="match status" value="1"/>
</dbReference>
<dbReference type="Proteomes" id="UP000032512">
    <property type="component" value="Unassembled WGS sequence"/>
</dbReference>
<protein>
    <submittedName>
        <fullName evidence="3">EBNA-1 nuclear protein</fullName>
    </submittedName>
</protein>
<dbReference type="InterPro" id="IPR027417">
    <property type="entry name" value="P-loop_NTPase"/>
</dbReference>
<dbReference type="Pfam" id="PF07755">
    <property type="entry name" value="DUF1611"/>
    <property type="match status" value="1"/>
</dbReference>
<dbReference type="PANTHER" id="PTHR40690:SF1">
    <property type="entry name" value="DUF1611 DOMAIN-CONTAINING PROTEIN"/>
    <property type="match status" value="1"/>
</dbReference>
<reference evidence="3 4" key="1">
    <citation type="submission" date="2015-01" db="EMBL/GenBank/DDBJ databases">
        <title>Draft genome sequences of the supercritical CO2 tolerant bacteria Bacillus subterraneus MITOT1 and Bacillus cereus MIT0214.</title>
        <authorList>
            <person name="Peet K.C."/>
            <person name="Thompson J.R."/>
        </authorList>
    </citation>
    <scope>NUCLEOTIDE SEQUENCE [LARGE SCALE GENOMIC DNA]</scope>
    <source>
        <strain evidence="3 4">MITOT1</strain>
    </source>
</reference>
<dbReference type="PANTHER" id="PTHR40690">
    <property type="entry name" value="GLL3100 PROTEIN"/>
    <property type="match status" value="1"/>
</dbReference>
<evidence type="ECO:0000313" key="4">
    <source>
        <dbReference type="Proteomes" id="UP000032512"/>
    </source>
</evidence>
<dbReference type="Gene3D" id="3.40.50.300">
    <property type="entry name" value="P-loop containing nucleotide triphosphate hydrolases"/>
    <property type="match status" value="1"/>
</dbReference>
<name>A0A0D6Z8U5_9BACI</name>
<dbReference type="RefSeq" id="WP_044394084.1">
    <property type="nucleotide sequence ID" value="NZ_JXIQ01000095.1"/>
</dbReference>
<dbReference type="OrthoDB" id="9778498at2"/>
<feature type="domain" description="D-glutamate N-acetyltransferase-like N-terminal" evidence="2">
    <location>
        <begin position="40"/>
        <end position="137"/>
    </location>
</feature>
<dbReference type="SUPFAM" id="SSF52540">
    <property type="entry name" value="P-loop containing nucleoside triphosphate hydrolases"/>
    <property type="match status" value="1"/>
</dbReference>
<evidence type="ECO:0000259" key="2">
    <source>
        <dbReference type="Pfam" id="PF17396"/>
    </source>
</evidence>
<dbReference type="InterPro" id="IPR035402">
    <property type="entry name" value="DgcN-like_N"/>
</dbReference>
<dbReference type="Pfam" id="PF17396">
    <property type="entry name" value="DUF1611_N"/>
    <property type="match status" value="1"/>
</dbReference>